<dbReference type="Gene3D" id="1.10.260.40">
    <property type="entry name" value="lambda repressor-like DNA-binding domains"/>
    <property type="match status" value="1"/>
</dbReference>
<dbReference type="AlphaFoldDB" id="A0A1H5GTL6"/>
<name>A0A1H5GTL6_9MICC</name>
<gene>
    <name evidence="2" type="ORF">SAMN04489740_0843</name>
</gene>
<dbReference type="CDD" id="cd00093">
    <property type="entry name" value="HTH_XRE"/>
    <property type="match status" value="1"/>
</dbReference>
<dbReference type="PROSITE" id="PS50943">
    <property type="entry name" value="HTH_CROC1"/>
    <property type="match status" value="1"/>
</dbReference>
<dbReference type="EMBL" id="FNTV01000001">
    <property type="protein sequence ID" value="SEE18864.1"/>
    <property type="molecule type" value="Genomic_DNA"/>
</dbReference>
<dbReference type="InterPro" id="IPR010982">
    <property type="entry name" value="Lambda_DNA-bd_dom_sf"/>
</dbReference>
<sequence>MNEDFSMLEARAAALVASHEQLMRDLIEMRHLHDLTQEVIADRMGVSQPTVAAFERYDSNPTLSTIRRYALAVHARIENKVEDACLNPDHQFDEIVKRSYATSSSVPVFMPRRTEARFEYWSSPKVMIRANG</sequence>
<dbReference type="GO" id="GO:0003677">
    <property type="term" value="F:DNA binding"/>
    <property type="evidence" value="ECO:0007669"/>
    <property type="project" value="InterPro"/>
</dbReference>
<organism evidence="2 3">
    <name type="scientific">Arthrobacter alpinus</name>
    <dbReference type="NCBI Taxonomy" id="656366"/>
    <lineage>
        <taxon>Bacteria</taxon>
        <taxon>Bacillati</taxon>
        <taxon>Actinomycetota</taxon>
        <taxon>Actinomycetes</taxon>
        <taxon>Micrococcales</taxon>
        <taxon>Micrococcaceae</taxon>
        <taxon>Arthrobacter</taxon>
    </lineage>
</organism>
<reference evidence="2 3" key="1">
    <citation type="submission" date="2016-10" db="EMBL/GenBank/DDBJ databases">
        <authorList>
            <person name="de Groot N.N."/>
        </authorList>
    </citation>
    <scope>NUCLEOTIDE SEQUENCE [LARGE SCALE GENOMIC DNA]</scope>
    <source>
        <strain evidence="2 3">DSM 22274</strain>
    </source>
</reference>
<proteinExistence type="predicted"/>
<dbReference type="Pfam" id="PF01381">
    <property type="entry name" value="HTH_3"/>
    <property type="match status" value="1"/>
</dbReference>
<dbReference type="RefSeq" id="WP_083360591.1">
    <property type="nucleotide sequence ID" value="NZ_FNTV01000001.1"/>
</dbReference>
<evidence type="ECO:0000259" key="1">
    <source>
        <dbReference type="PROSITE" id="PS50943"/>
    </source>
</evidence>
<dbReference type="InterPro" id="IPR001387">
    <property type="entry name" value="Cro/C1-type_HTH"/>
</dbReference>
<accession>A0A1H5GTL6</accession>
<dbReference type="SMART" id="SM00530">
    <property type="entry name" value="HTH_XRE"/>
    <property type="match status" value="1"/>
</dbReference>
<feature type="domain" description="HTH cro/C1-type" evidence="1">
    <location>
        <begin position="26"/>
        <end position="70"/>
    </location>
</feature>
<evidence type="ECO:0000313" key="3">
    <source>
        <dbReference type="Proteomes" id="UP000182725"/>
    </source>
</evidence>
<evidence type="ECO:0000313" key="2">
    <source>
        <dbReference type="EMBL" id="SEE18864.1"/>
    </source>
</evidence>
<protein>
    <submittedName>
        <fullName evidence="2">Helix-turn-helix</fullName>
    </submittedName>
</protein>
<dbReference type="SUPFAM" id="SSF47413">
    <property type="entry name" value="lambda repressor-like DNA-binding domains"/>
    <property type="match status" value="1"/>
</dbReference>
<dbReference type="Proteomes" id="UP000182725">
    <property type="component" value="Unassembled WGS sequence"/>
</dbReference>